<dbReference type="InterPro" id="IPR006115">
    <property type="entry name" value="6PGDH_NADP-bd"/>
</dbReference>
<dbReference type="OrthoDB" id="9786703at2"/>
<gene>
    <name evidence="5" type="ORF">VN24_12050</name>
</gene>
<evidence type="ECO:0000313" key="5">
    <source>
        <dbReference type="EMBL" id="AJY75177.1"/>
    </source>
</evidence>
<dbReference type="InterPro" id="IPR015815">
    <property type="entry name" value="HIBADH-related"/>
</dbReference>
<feature type="domain" description="6-phosphogluconate dehydrogenase NADP-binding" evidence="3">
    <location>
        <begin position="4"/>
        <end position="160"/>
    </location>
</feature>
<evidence type="ECO:0000256" key="1">
    <source>
        <dbReference type="ARBA" id="ARBA00009080"/>
    </source>
</evidence>
<dbReference type="KEGG" id="pbj:VN24_12050"/>
<dbReference type="Gene3D" id="1.10.1040.10">
    <property type="entry name" value="N-(1-d-carboxylethyl)-l-norvaline Dehydrogenase, domain 2"/>
    <property type="match status" value="1"/>
</dbReference>
<dbReference type="EMBL" id="CP011058">
    <property type="protein sequence ID" value="AJY75177.1"/>
    <property type="molecule type" value="Genomic_DNA"/>
</dbReference>
<dbReference type="Gene3D" id="3.40.50.720">
    <property type="entry name" value="NAD(P)-binding Rossmann-like Domain"/>
    <property type="match status" value="1"/>
</dbReference>
<sequence length="290" mass="30896">MNEVTVIGLGPMGSALARALLQNGSRVTVWNRTSEKAEPLVREGAVFAPSVAVAVSASPIVIVCVANYEVSRSILGTEEVSTALAGRVLVELSTGSPQDARDSETRARELGADYLDGAILATPPQIGRADTPIFASGSEIAFRRSEPVLKIVAGNLMYMGESVGSASAWDLATLSTLFGAMFGFFHGSLILESEGHRVDSFGSLIADISPVLGQMIKHEGEVIQTGTYEKPQSSIKTCMGTAELWVKQAREARINSDFPTFTKEVFRKAINAGFENEELAAVMKVLRKGA</sequence>
<name>A0A0D5NJL8_9BACL</name>
<dbReference type="Pfam" id="PF21761">
    <property type="entry name" value="RedAm-like_C"/>
    <property type="match status" value="1"/>
</dbReference>
<dbReference type="RefSeq" id="WP_045670610.1">
    <property type="nucleotide sequence ID" value="NZ_CP011058.1"/>
</dbReference>
<dbReference type="PIRSF" id="PIRSF000103">
    <property type="entry name" value="HIBADH"/>
    <property type="match status" value="1"/>
</dbReference>
<reference evidence="5 6" key="1">
    <citation type="journal article" date="2015" name="J. Biotechnol.">
        <title>Complete genome sequence of Paenibacillus beijingensis 7188(T) (=DSM 24997(T)), a novel rhizobacterium from jujube garden soil.</title>
        <authorList>
            <person name="Kwak Y."/>
            <person name="Shin J.H."/>
        </authorList>
    </citation>
    <scope>NUCLEOTIDE SEQUENCE [LARGE SCALE GENOMIC DNA]</scope>
    <source>
        <strain evidence="5 6">DSM 24997</strain>
    </source>
</reference>
<dbReference type="InterPro" id="IPR048666">
    <property type="entry name" value="RedAm-like_C"/>
</dbReference>
<dbReference type="GO" id="GO:0050661">
    <property type="term" value="F:NADP binding"/>
    <property type="evidence" value="ECO:0007669"/>
    <property type="project" value="InterPro"/>
</dbReference>
<organism evidence="5 6">
    <name type="scientific">Paenibacillus beijingensis</name>
    <dbReference type="NCBI Taxonomy" id="1126833"/>
    <lineage>
        <taxon>Bacteria</taxon>
        <taxon>Bacillati</taxon>
        <taxon>Bacillota</taxon>
        <taxon>Bacilli</taxon>
        <taxon>Bacillales</taxon>
        <taxon>Paenibacillaceae</taxon>
        <taxon>Paenibacillus</taxon>
    </lineage>
</organism>
<dbReference type="HOGENOM" id="CLU_035117_2_0_9"/>
<dbReference type="PANTHER" id="PTHR43580">
    <property type="entry name" value="OXIDOREDUCTASE GLYR1-RELATED"/>
    <property type="match status" value="1"/>
</dbReference>
<keyword evidence="6" id="KW-1185">Reference proteome</keyword>
<accession>A0A0D5NJL8</accession>
<evidence type="ECO:0000313" key="6">
    <source>
        <dbReference type="Proteomes" id="UP000032633"/>
    </source>
</evidence>
<dbReference type="SMR" id="A0A0D5NJL8"/>
<dbReference type="GO" id="GO:0016491">
    <property type="term" value="F:oxidoreductase activity"/>
    <property type="evidence" value="ECO:0007669"/>
    <property type="project" value="UniProtKB-KW"/>
</dbReference>
<dbReference type="PATRIC" id="fig|1126833.4.peg.2638"/>
<dbReference type="SUPFAM" id="SSF51735">
    <property type="entry name" value="NAD(P)-binding Rossmann-fold domains"/>
    <property type="match status" value="1"/>
</dbReference>
<dbReference type="InterPro" id="IPR013328">
    <property type="entry name" value="6PGD_dom2"/>
</dbReference>
<evidence type="ECO:0000259" key="4">
    <source>
        <dbReference type="Pfam" id="PF21761"/>
    </source>
</evidence>
<dbReference type="Pfam" id="PF03446">
    <property type="entry name" value="NAD_binding_2"/>
    <property type="match status" value="1"/>
</dbReference>
<comment type="similarity">
    <text evidence="1">Belongs to the HIBADH-related family.</text>
</comment>
<keyword evidence="2" id="KW-0560">Oxidoreductase</keyword>
<evidence type="ECO:0000256" key="2">
    <source>
        <dbReference type="ARBA" id="ARBA00023002"/>
    </source>
</evidence>
<dbReference type="PANTHER" id="PTHR43580:SF2">
    <property type="entry name" value="CYTOKINE-LIKE NUCLEAR FACTOR N-PAC"/>
    <property type="match status" value="1"/>
</dbReference>
<dbReference type="STRING" id="1126833.VN24_12050"/>
<reference evidence="6" key="2">
    <citation type="submission" date="2015-03" db="EMBL/GenBank/DDBJ databases">
        <title>Genome sequence of Paenibacillus beijingensis strain DSM 24997T.</title>
        <authorList>
            <person name="Kwak Y."/>
            <person name="Shin J.-H."/>
        </authorList>
    </citation>
    <scope>NUCLEOTIDE SEQUENCE [LARGE SCALE GENOMIC DNA]</scope>
    <source>
        <strain evidence="6">DSM 24997</strain>
    </source>
</reference>
<dbReference type="InterPro" id="IPR051265">
    <property type="entry name" value="HIBADH-related_NP60_sf"/>
</dbReference>
<dbReference type="Proteomes" id="UP000032633">
    <property type="component" value="Chromosome"/>
</dbReference>
<dbReference type="AlphaFoldDB" id="A0A0D5NJL8"/>
<protein>
    <submittedName>
        <fullName evidence="5">3-hydroxyisobutyrate dehydrogenase</fullName>
    </submittedName>
</protein>
<feature type="domain" description="NADPH-dependent reductive aminase-like C-terminal" evidence="4">
    <location>
        <begin position="164"/>
        <end position="288"/>
    </location>
</feature>
<evidence type="ECO:0000259" key="3">
    <source>
        <dbReference type="Pfam" id="PF03446"/>
    </source>
</evidence>
<proteinExistence type="inferred from homology"/>
<dbReference type="InterPro" id="IPR036291">
    <property type="entry name" value="NAD(P)-bd_dom_sf"/>
</dbReference>